<name>A0ABT4TIH0_9ACTN</name>
<dbReference type="EMBL" id="JAQFWP010000011">
    <property type="protein sequence ID" value="MDA2804450.1"/>
    <property type="molecule type" value="Genomic_DNA"/>
</dbReference>
<dbReference type="Proteomes" id="UP001165685">
    <property type="component" value="Unassembled WGS sequence"/>
</dbReference>
<sequence length="111" mass="12124">MPALRARITDLVQAVLDALVSSTPVVVRHHTTRLVRDADGAVIGTEPDMEIIRGDVIAVSDDSTAGAWALIRARDWSPATDDTRPEAAAREQMTHRIPLDNPAFEIEWGTL</sequence>
<proteinExistence type="predicted"/>
<comment type="caution">
    <text evidence="1">The sequence shown here is derived from an EMBL/GenBank/DDBJ whole genome shotgun (WGS) entry which is preliminary data.</text>
</comment>
<dbReference type="RefSeq" id="WP_270676995.1">
    <property type="nucleotide sequence ID" value="NZ_JAQFWP010000011.1"/>
</dbReference>
<protein>
    <submittedName>
        <fullName evidence="1">Uncharacterized protein</fullName>
    </submittedName>
</protein>
<reference evidence="1" key="1">
    <citation type="submission" date="2023-01" db="EMBL/GenBank/DDBJ databases">
        <title>Draft genome sequence of Nocardiopsis sp. LSu2-4 isolated from halophytes.</title>
        <authorList>
            <person name="Duangmal K."/>
            <person name="Chantavorakit T."/>
        </authorList>
    </citation>
    <scope>NUCLEOTIDE SEQUENCE</scope>
    <source>
        <strain evidence="1">LSu2-4</strain>
    </source>
</reference>
<evidence type="ECO:0000313" key="1">
    <source>
        <dbReference type="EMBL" id="MDA2804450.1"/>
    </source>
</evidence>
<organism evidence="1 2">
    <name type="scientific">Nocardiopsis suaedae</name>
    <dbReference type="NCBI Taxonomy" id="3018444"/>
    <lineage>
        <taxon>Bacteria</taxon>
        <taxon>Bacillati</taxon>
        <taxon>Actinomycetota</taxon>
        <taxon>Actinomycetes</taxon>
        <taxon>Streptosporangiales</taxon>
        <taxon>Nocardiopsidaceae</taxon>
        <taxon>Nocardiopsis</taxon>
    </lineage>
</organism>
<gene>
    <name evidence="1" type="ORF">O4U47_08000</name>
</gene>
<evidence type="ECO:0000313" key="2">
    <source>
        <dbReference type="Proteomes" id="UP001165685"/>
    </source>
</evidence>
<accession>A0ABT4TIH0</accession>
<keyword evidence="2" id="KW-1185">Reference proteome</keyword>